<dbReference type="Gene3D" id="4.10.60.10">
    <property type="entry name" value="Zinc finger, CCHC-type"/>
    <property type="match status" value="1"/>
</dbReference>
<feature type="region of interest" description="Disordered" evidence="3">
    <location>
        <begin position="183"/>
        <end position="205"/>
    </location>
</feature>
<keyword evidence="2" id="KW-0479">Metal-binding</keyword>
<evidence type="ECO:0000259" key="4">
    <source>
        <dbReference type="PROSITE" id="PS50158"/>
    </source>
</evidence>
<organism evidence="5 6">
    <name type="scientific">Austropuccinia psidii MF-1</name>
    <dbReference type="NCBI Taxonomy" id="1389203"/>
    <lineage>
        <taxon>Eukaryota</taxon>
        <taxon>Fungi</taxon>
        <taxon>Dikarya</taxon>
        <taxon>Basidiomycota</taxon>
        <taxon>Pucciniomycotina</taxon>
        <taxon>Pucciniomycetes</taxon>
        <taxon>Pucciniales</taxon>
        <taxon>Sphaerophragmiaceae</taxon>
        <taxon>Austropuccinia</taxon>
    </lineage>
</organism>
<comment type="caution">
    <text evidence="5">The sequence shown here is derived from an EMBL/GenBank/DDBJ whole genome shotgun (WGS) entry which is preliminary data.</text>
</comment>
<evidence type="ECO:0000256" key="3">
    <source>
        <dbReference type="SAM" id="MobiDB-lite"/>
    </source>
</evidence>
<keyword evidence="2" id="KW-0862">Zinc</keyword>
<dbReference type="InterPro" id="IPR036875">
    <property type="entry name" value="Znf_CCHC_sf"/>
</dbReference>
<gene>
    <name evidence="5" type="ORF">O181_027550</name>
</gene>
<reference evidence="5" key="1">
    <citation type="submission" date="2021-03" db="EMBL/GenBank/DDBJ databases">
        <title>Draft genome sequence of rust myrtle Austropuccinia psidii MF-1, a brazilian biotype.</title>
        <authorList>
            <person name="Quecine M.C."/>
            <person name="Pachon D.M.R."/>
            <person name="Bonatelli M.L."/>
            <person name="Correr F.H."/>
            <person name="Franceschini L.M."/>
            <person name="Leite T.F."/>
            <person name="Margarido G.R.A."/>
            <person name="Almeida C.A."/>
            <person name="Ferrarezi J.A."/>
            <person name="Labate C.A."/>
        </authorList>
    </citation>
    <scope>NUCLEOTIDE SEQUENCE</scope>
    <source>
        <strain evidence="5">MF-1</strain>
    </source>
</reference>
<dbReference type="AlphaFoldDB" id="A0A9Q3CRK6"/>
<evidence type="ECO:0000313" key="6">
    <source>
        <dbReference type="Proteomes" id="UP000765509"/>
    </source>
</evidence>
<dbReference type="Proteomes" id="UP000765509">
    <property type="component" value="Unassembled WGS sequence"/>
</dbReference>
<keyword evidence="2" id="KW-0863">Zinc-finger</keyword>
<dbReference type="PROSITE" id="PS50158">
    <property type="entry name" value="ZF_CCHC"/>
    <property type="match status" value="1"/>
</dbReference>
<sequence>MLSRRAAARAAILISSKLFENFFRCSWPTIPMPLNPIPVLSSRCAILLPCSRSWASRPTNSKDCLHRQRAVPHPLLIRLLSTNLSKGDGKPSLTFVGQVIINASQRGDKQAQESSPFIYCLSDPLELLVSYLRPCSPYNLRPLPSSSEVYRPPNHLVNKLGASCFHCGRAGHWHADCPHTKGVANPNLRPPSPTPFQPMRPATPD</sequence>
<dbReference type="EMBL" id="AVOT02009308">
    <property type="protein sequence ID" value="MBW0487835.1"/>
    <property type="molecule type" value="Genomic_DNA"/>
</dbReference>
<keyword evidence="1" id="KW-0507">mRNA processing</keyword>
<dbReference type="SUPFAM" id="SSF57756">
    <property type="entry name" value="Retrovirus zinc finger-like domains"/>
    <property type="match status" value="1"/>
</dbReference>
<accession>A0A9Q3CRK6</accession>
<protein>
    <recommendedName>
        <fullName evidence="4">CCHC-type domain-containing protein</fullName>
    </recommendedName>
</protein>
<dbReference type="InterPro" id="IPR001878">
    <property type="entry name" value="Znf_CCHC"/>
</dbReference>
<feature type="compositionally biased region" description="Pro residues" evidence="3">
    <location>
        <begin position="188"/>
        <end position="205"/>
    </location>
</feature>
<evidence type="ECO:0000256" key="1">
    <source>
        <dbReference type="ARBA" id="ARBA00022664"/>
    </source>
</evidence>
<dbReference type="GO" id="GO:0006397">
    <property type="term" value="P:mRNA processing"/>
    <property type="evidence" value="ECO:0007669"/>
    <property type="project" value="UniProtKB-KW"/>
</dbReference>
<dbReference type="GO" id="GO:0008270">
    <property type="term" value="F:zinc ion binding"/>
    <property type="evidence" value="ECO:0007669"/>
    <property type="project" value="UniProtKB-KW"/>
</dbReference>
<keyword evidence="6" id="KW-1185">Reference proteome</keyword>
<dbReference type="GO" id="GO:0003676">
    <property type="term" value="F:nucleic acid binding"/>
    <property type="evidence" value="ECO:0007669"/>
    <property type="project" value="InterPro"/>
</dbReference>
<evidence type="ECO:0000256" key="2">
    <source>
        <dbReference type="PROSITE-ProRule" id="PRU00047"/>
    </source>
</evidence>
<proteinExistence type="predicted"/>
<evidence type="ECO:0000313" key="5">
    <source>
        <dbReference type="EMBL" id="MBW0487835.1"/>
    </source>
</evidence>
<feature type="domain" description="CCHC-type" evidence="4">
    <location>
        <begin position="164"/>
        <end position="178"/>
    </location>
</feature>
<name>A0A9Q3CRK6_9BASI</name>
<dbReference type="OrthoDB" id="1099063at2759"/>